<dbReference type="AlphaFoldDB" id="A0A9X7GG86"/>
<accession>A0A9X7GG86</accession>
<evidence type="ECO:0000313" key="2">
    <source>
        <dbReference type="Proteomes" id="UP000223366"/>
    </source>
</evidence>
<dbReference type="Proteomes" id="UP000223366">
    <property type="component" value="Unassembled WGS sequence"/>
</dbReference>
<gene>
    <name evidence="1" type="ORF">COK99_02195</name>
</gene>
<dbReference type="EMBL" id="NVDU01000003">
    <property type="protein sequence ID" value="PFV35853.1"/>
    <property type="molecule type" value="Genomic_DNA"/>
</dbReference>
<sequence length="113" mass="12742">MEIISFSKASKVFQDIKQLNEMVVGKGAEGRFNSVDERLDWIEAQASNLQVKEIYEVDLNKGQFNDAEFKDGSIQLRQIGPQAFVGSGVWESEVIDLGSGMQKILDVKIQRNY</sequence>
<name>A0A9X7GG86_BACTU</name>
<dbReference type="RefSeq" id="WP_098205234.1">
    <property type="nucleotide sequence ID" value="NZ_NTYX01000011.1"/>
</dbReference>
<organism evidence="1 2">
    <name type="scientific">Bacillus thuringiensis</name>
    <dbReference type="NCBI Taxonomy" id="1428"/>
    <lineage>
        <taxon>Bacteria</taxon>
        <taxon>Bacillati</taxon>
        <taxon>Bacillota</taxon>
        <taxon>Bacilli</taxon>
        <taxon>Bacillales</taxon>
        <taxon>Bacillaceae</taxon>
        <taxon>Bacillus</taxon>
        <taxon>Bacillus cereus group</taxon>
    </lineage>
</organism>
<reference evidence="1 2" key="1">
    <citation type="submission" date="2017-09" db="EMBL/GenBank/DDBJ databases">
        <title>Large-scale bioinformatics analysis of Bacillus genomes uncovers conserved roles of natural products in bacterial physiology.</title>
        <authorList>
            <consortium name="Agbiome Team Llc"/>
            <person name="Bleich R.M."/>
            <person name="Grubbs K.J."/>
            <person name="Santa Maria K.C."/>
            <person name="Allen S.E."/>
            <person name="Farag S."/>
            <person name="Shank E.A."/>
            <person name="Bowers A."/>
        </authorList>
    </citation>
    <scope>NUCLEOTIDE SEQUENCE [LARGE SCALE GENOMIC DNA]</scope>
    <source>
        <strain evidence="1 2">AFS060060</strain>
    </source>
</reference>
<comment type="caution">
    <text evidence="1">The sequence shown here is derived from an EMBL/GenBank/DDBJ whole genome shotgun (WGS) entry which is preliminary data.</text>
</comment>
<protein>
    <submittedName>
        <fullName evidence="1">Uncharacterized protein</fullName>
    </submittedName>
</protein>
<proteinExistence type="predicted"/>
<evidence type="ECO:0000313" key="1">
    <source>
        <dbReference type="EMBL" id="PFV35853.1"/>
    </source>
</evidence>